<dbReference type="PANTHER" id="PTHR21310:SF54">
    <property type="entry name" value="AMINOGLYCOSIDE PHOSPHOTRANSFERASE DOMAIN-CONTAINING PROTEIN"/>
    <property type="match status" value="1"/>
</dbReference>
<dbReference type="InterPro" id="IPR011009">
    <property type="entry name" value="Kinase-like_dom_sf"/>
</dbReference>
<evidence type="ECO:0000313" key="3">
    <source>
        <dbReference type="Proteomes" id="UP000053732"/>
    </source>
</evidence>
<keyword evidence="2" id="KW-0808">Transferase</keyword>
<dbReference type="Proteomes" id="UP000053732">
    <property type="component" value="Unassembled WGS sequence"/>
</dbReference>
<dbReference type="InterPro" id="IPR002575">
    <property type="entry name" value="Aminoglycoside_PTrfase"/>
</dbReference>
<evidence type="ECO:0000259" key="1">
    <source>
        <dbReference type="Pfam" id="PF01636"/>
    </source>
</evidence>
<dbReference type="InterPro" id="IPR051678">
    <property type="entry name" value="AGP_Transferase"/>
</dbReference>
<sequence length="159" mass="18648">MNDDDRRTVCEELKHMVKAWRAITQDKHDSYIGNFGKQPLKEVFLVSHPELARSFQGPNAVRQFQDACGMEINTKASIMFTHNDLVSPNIILSLGQNPKAAAIIDWAQAGWYPTYWEYCKARRVRVDPYYFDNTVQEEWFTKYLPRNLDPADDETYYYP</sequence>
<dbReference type="EMBL" id="HG793161">
    <property type="protein sequence ID" value="CRL28550.1"/>
    <property type="molecule type" value="Genomic_DNA"/>
</dbReference>
<dbReference type="AlphaFoldDB" id="A0A0G4PQ92"/>
<name>A0A0G4PQ92_PENC3</name>
<dbReference type="GO" id="GO:0016301">
    <property type="term" value="F:kinase activity"/>
    <property type="evidence" value="ECO:0007669"/>
    <property type="project" value="UniProtKB-KW"/>
</dbReference>
<reference evidence="2 3" key="1">
    <citation type="journal article" date="2014" name="Nat. Commun.">
        <title>Multiple recent horizontal transfers of a large genomic region in cheese making fungi.</title>
        <authorList>
            <person name="Cheeseman K."/>
            <person name="Ropars J."/>
            <person name="Renault P."/>
            <person name="Dupont J."/>
            <person name="Gouzy J."/>
            <person name="Branca A."/>
            <person name="Abraham A.L."/>
            <person name="Ceppi M."/>
            <person name="Conseiller E."/>
            <person name="Debuchy R."/>
            <person name="Malagnac F."/>
            <person name="Goarin A."/>
            <person name="Silar P."/>
            <person name="Lacoste S."/>
            <person name="Sallet E."/>
            <person name="Bensimon A."/>
            <person name="Giraud T."/>
            <person name="Brygoo Y."/>
        </authorList>
    </citation>
    <scope>NUCLEOTIDE SEQUENCE [LARGE SCALE GENOMIC DNA]</scope>
    <source>
        <strain evidence="3">FM 013</strain>
    </source>
</reference>
<organism evidence="2 3">
    <name type="scientific">Penicillium camemberti (strain FM 013)</name>
    <dbReference type="NCBI Taxonomy" id="1429867"/>
    <lineage>
        <taxon>Eukaryota</taxon>
        <taxon>Fungi</taxon>
        <taxon>Dikarya</taxon>
        <taxon>Ascomycota</taxon>
        <taxon>Pezizomycotina</taxon>
        <taxon>Eurotiomycetes</taxon>
        <taxon>Eurotiomycetidae</taxon>
        <taxon>Eurotiales</taxon>
        <taxon>Aspergillaceae</taxon>
        <taxon>Penicillium</taxon>
    </lineage>
</organism>
<accession>A0A0G4PQ92</accession>
<dbReference type="Gene3D" id="3.90.1200.10">
    <property type="match status" value="1"/>
</dbReference>
<proteinExistence type="predicted"/>
<gene>
    <name evidence="2" type="ORF">PCAMFM013_S028g000103</name>
</gene>
<keyword evidence="3" id="KW-1185">Reference proteome</keyword>
<protein>
    <submittedName>
        <fullName evidence="2">Protein kinase-like domain</fullName>
    </submittedName>
</protein>
<dbReference type="SUPFAM" id="SSF56112">
    <property type="entry name" value="Protein kinase-like (PK-like)"/>
    <property type="match status" value="1"/>
</dbReference>
<keyword evidence="2" id="KW-0418">Kinase</keyword>
<feature type="domain" description="Aminoglycoside phosphotransferase" evidence="1">
    <location>
        <begin position="8"/>
        <end position="119"/>
    </location>
</feature>
<evidence type="ECO:0000313" key="2">
    <source>
        <dbReference type="EMBL" id="CRL28550.1"/>
    </source>
</evidence>
<dbReference type="PANTHER" id="PTHR21310">
    <property type="entry name" value="AMINOGLYCOSIDE PHOSPHOTRANSFERASE-RELATED-RELATED"/>
    <property type="match status" value="1"/>
</dbReference>
<dbReference type="Pfam" id="PF01636">
    <property type="entry name" value="APH"/>
    <property type="match status" value="1"/>
</dbReference>